<dbReference type="AlphaFoldDB" id="A0A7H0FXD0"/>
<dbReference type="GO" id="GO:1901135">
    <property type="term" value="P:carbohydrate derivative metabolic process"/>
    <property type="evidence" value="ECO:0007669"/>
    <property type="project" value="UniProtKB-ARBA"/>
</dbReference>
<gene>
    <name evidence="2" type="ORF">H8B22_00025</name>
</gene>
<evidence type="ECO:0000313" key="3">
    <source>
        <dbReference type="Proteomes" id="UP000516018"/>
    </source>
</evidence>
<keyword evidence="2" id="KW-0808">Transferase</keyword>
<dbReference type="RefSeq" id="WP_187712136.1">
    <property type="nucleotide sequence ID" value="NZ_CP060820.1"/>
</dbReference>
<keyword evidence="3" id="KW-1185">Reference proteome</keyword>
<sequence>MSAPTALLRSPDLAASAKPDGIAAAVTDSRTTQPVRRVLYVLSQFPSLSETFILREIQALIERGVDVRILSLKVPGEAMVQPQAAAMVHRVLYPAGRFRSFFAACATVLRRPWVTLGFLATMAWELWRRPVALAKSLAALFLALGRINDIRAFGPQLLHAPWATYPATVAWLLSRLLDRPFSFTSRAHDIFIEDHMMARKLKDAALAVTITEYNRRYMARWMPAPAAIPVHVIHSSLNLPELPYVRAGRQPRKLLSVGRLVPMKGFDVLLPALAQLRARGVELDCTVIGEGPERARLERLRHELGLDAVVAFPGAMPQAEVVRHMSEAALMVLPCVVAPNGQSDGIPNVLMESMATGLPVVSTRISGIPELVEDGANGRLVAAGDVEALAAAIEALLQDPDACETFAQAGRRKVERDFDVSIEAGRLLEHFGSACRA</sequence>
<dbReference type="SUPFAM" id="SSF53756">
    <property type="entry name" value="UDP-Glycosyltransferase/glycogen phosphorylase"/>
    <property type="match status" value="1"/>
</dbReference>
<dbReference type="KEGG" id="lsx:H8B22_00025"/>
<dbReference type="Proteomes" id="UP000516018">
    <property type="component" value="Chromosome"/>
</dbReference>
<feature type="domain" description="Glycosyl transferase family 1" evidence="1">
    <location>
        <begin position="250"/>
        <end position="412"/>
    </location>
</feature>
<organism evidence="2 3">
    <name type="scientific">Agrilutibacter terrestris</name>
    <dbReference type="NCBI Taxonomy" id="2865112"/>
    <lineage>
        <taxon>Bacteria</taxon>
        <taxon>Pseudomonadati</taxon>
        <taxon>Pseudomonadota</taxon>
        <taxon>Gammaproteobacteria</taxon>
        <taxon>Lysobacterales</taxon>
        <taxon>Lysobacteraceae</taxon>
        <taxon>Agrilutibacter</taxon>
    </lineage>
</organism>
<name>A0A7H0FXD0_9GAMM</name>
<protein>
    <submittedName>
        <fullName evidence="2">Glycosyltransferase</fullName>
    </submittedName>
</protein>
<dbReference type="EMBL" id="CP060820">
    <property type="protein sequence ID" value="QNP40696.1"/>
    <property type="molecule type" value="Genomic_DNA"/>
</dbReference>
<reference evidence="2 3" key="1">
    <citation type="submission" date="2020-08" db="EMBL/GenBank/DDBJ databases">
        <title>Lysobacter sp. II4 sp. nov., isolated from soil.</title>
        <authorList>
            <person name="Woo C.Y."/>
            <person name="Kim J."/>
        </authorList>
    </citation>
    <scope>NUCLEOTIDE SEQUENCE [LARGE SCALE GENOMIC DNA]</scope>
    <source>
        <strain evidence="2 3">II4</strain>
    </source>
</reference>
<dbReference type="GO" id="GO:0016757">
    <property type="term" value="F:glycosyltransferase activity"/>
    <property type="evidence" value="ECO:0007669"/>
    <property type="project" value="InterPro"/>
</dbReference>
<evidence type="ECO:0000259" key="1">
    <source>
        <dbReference type="Pfam" id="PF00534"/>
    </source>
</evidence>
<dbReference type="Gene3D" id="3.40.50.2000">
    <property type="entry name" value="Glycogen Phosphorylase B"/>
    <property type="match status" value="2"/>
</dbReference>
<dbReference type="Pfam" id="PF00534">
    <property type="entry name" value="Glycos_transf_1"/>
    <property type="match status" value="1"/>
</dbReference>
<evidence type="ECO:0000313" key="2">
    <source>
        <dbReference type="EMBL" id="QNP40696.1"/>
    </source>
</evidence>
<proteinExistence type="predicted"/>
<accession>A0A7H0FXD0</accession>
<dbReference type="PANTHER" id="PTHR12526">
    <property type="entry name" value="GLYCOSYLTRANSFERASE"/>
    <property type="match status" value="1"/>
</dbReference>
<dbReference type="InterPro" id="IPR001296">
    <property type="entry name" value="Glyco_trans_1"/>
</dbReference>